<evidence type="ECO:0000256" key="3">
    <source>
        <dbReference type="PROSITE-ProRule" id="PRU00023"/>
    </source>
</evidence>
<dbReference type="Pfam" id="PF20720">
    <property type="entry name" value="nSTAND3"/>
    <property type="match status" value="1"/>
</dbReference>
<feature type="repeat" description="ANK" evidence="3">
    <location>
        <begin position="792"/>
        <end position="824"/>
    </location>
</feature>
<gene>
    <name evidence="6" type="ORF">MCOR_17567</name>
</gene>
<protein>
    <recommendedName>
        <fullName evidence="5">Novel STAND NTPase 3 domain-containing protein</fullName>
    </recommendedName>
</protein>
<feature type="repeat" description="ANK" evidence="3">
    <location>
        <begin position="825"/>
        <end position="857"/>
    </location>
</feature>
<proteinExistence type="predicted"/>
<accession>A0A6J8BDJ7</accession>
<dbReference type="Pfam" id="PF12796">
    <property type="entry name" value="Ank_2"/>
    <property type="match status" value="4"/>
</dbReference>
<dbReference type="AlphaFoldDB" id="A0A6J8BDJ7"/>
<feature type="repeat" description="ANK" evidence="3">
    <location>
        <begin position="990"/>
        <end position="1022"/>
    </location>
</feature>
<dbReference type="InterPro" id="IPR027417">
    <property type="entry name" value="P-loop_NTPase"/>
</dbReference>
<keyword evidence="7" id="KW-1185">Reference proteome</keyword>
<dbReference type="EMBL" id="CACVKT020003091">
    <property type="protein sequence ID" value="CAC5381696.1"/>
    <property type="molecule type" value="Genomic_DNA"/>
</dbReference>
<dbReference type="OrthoDB" id="6084350at2759"/>
<dbReference type="InterPro" id="IPR002110">
    <property type="entry name" value="Ankyrin_rpt"/>
</dbReference>
<feature type="repeat" description="ANK" evidence="3">
    <location>
        <begin position="891"/>
        <end position="923"/>
    </location>
</feature>
<dbReference type="Proteomes" id="UP000507470">
    <property type="component" value="Unassembled WGS sequence"/>
</dbReference>
<evidence type="ECO:0000256" key="2">
    <source>
        <dbReference type="ARBA" id="ARBA00023043"/>
    </source>
</evidence>
<dbReference type="SUPFAM" id="SSF48403">
    <property type="entry name" value="Ankyrin repeat"/>
    <property type="match status" value="2"/>
</dbReference>
<feature type="repeat" description="ANK" evidence="3">
    <location>
        <begin position="1023"/>
        <end position="1055"/>
    </location>
</feature>
<feature type="repeat" description="ANK" evidence="3">
    <location>
        <begin position="957"/>
        <end position="989"/>
    </location>
</feature>
<keyword evidence="4" id="KW-1133">Transmembrane helix</keyword>
<dbReference type="PANTHER" id="PTHR24198:SF165">
    <property type="entry name" value="ANKYRIN REPEAT-CONTAINING PROTEIN-RELATED"/>
    <property type="match status" value="1"/>
</dbReference>
<sequence>MLTKLFGTVHMNSFKCPEPSQWNIRAKSICDNTKTYICLFDENRQRYAEFCGRASDFENPGYKQILLGGPTRKPCSEYKFQPFKFWTNGSSDCVYKKTSCNQEGQMIHNNGTLQTDRVCRCDYTKNYDFVYKPINGCFCMPSTEDCSCYRKPCPAGYRLTPEYDCLHKSKWKLSFSCPEINEDTIDVHDEMSTNTSTDRYTPTTDSVAWPSVIVTLLFITSVCAFIVSYLLRNYRNIFGECLILTCMCCSSKARHRQDVTSKSATIAEIQQPQNGKDEYNKKETACIIPNDVLDLQEKEIMKWRKRQYQFEVTNASNIVLNNVKTHGFVILSGPSGSGKSAIAYNTAFLLEKKQGFKILPVSSPEEIRKYLLPETKQIFLIDDVVGKYTVDYSSIQLWKNEETFIKQAFTDCSTTKLILTCRSYIYKSGFCGKLQILPIHCDLLSHNLKLSFIERTNICHRYNVPELNEDVIMMYDFLPFLCVGFSRQEYTTLCFENPIKFLREEMNNTKEKSDIAFLAIALLVVRDNIDKQILSLENPEIKELLNDLCNECGYRYFPSTALLLSALSDLIGTNVRDSIDGFACINNKLFQNLSFIVGSDIIHCLIKYASSTFLAKRLQLDSIQQDHDELTIMVKPEQEKLYFQRLISDIKNCYHRDVFTGIQMTYLRFRTKMIQYIKSLKADDLKCNGDNSTPLHIVSEQGYADLAYELIKIKEEHIYKQDNNKRTPLYLACFGGHSKVAQTLLVHNQDTLDITNNDDLTPLDAAAKAGHYTTVKLLLQYNANVKRKDKKMKRTALYRACENGRYDVVCLLMSQNPDVKYLDKKGLKAVHIACSKGHCEIVKRLLKHKDMINECDAYGRTPLFVACESNQQDIVDMLLKNKANVNQANKKTMTPLHVACQIKNEYIVGQLLNESAKVNAQSEDGLSALYIASCEGKLRIVEILLDKNAEVNLATKKGWTSFFISCSKGHLEISKVLQQRGAIINRGDKSASTPLHIACEERHEHIAKFLIVHNVNVNAVNKKKESPLYIACLNECLDIVELLLNNNADVNLCDGNENSPLHVVCLKGNKQIAQLLLDKQADIHRRNNTGKTPLDVVQHVQGREKDALVEMLNRLKKK</sequence>
<evidence type="ECO:0000256" key="1">
    <source>
        <dbReference type="ARBA" id="ARBA00022737"/>
    </source>
</evidence>
<feature type="repeat" description="ANK" evidence="3">
    <location>
        <begin position="1056"/>
        <end position="1088"/>
    </location>
</feature>
<organism evidence="6 7">
    <name type="scientific">Mytilus coruscus</name>
    <name type="common">Sea mussel</name>
    <dbReference type="NCBI Taxonomy" id="42192"/>
    <lineage>
        <taxon>Eukaryota</taxon>
        <taxon>Metazoa</taxon>
        <taxon>Spiralia</taxon>
        <taxon>Lophotrochozoa</taxon>
        <taxon>Mollusca</taxon>
        <taxon>Bivalvia</taxon>
        <taxon>Autobranchia</taxon>
        <taxon>Pteriomorphia</taxon>
        <taxon>Mytilida</taxon>
        <taxon>Mytiloidea</taxon>
        <taxon>Mytilidae</taxon>
        <taxon>Mytilinae</taxon>
        <taxon>Mytilus</taxon>
    </lineage>
</organism>
<feature type="repeat" description="ANK" evidence="3">
    <location>
        <begin position="924"/>
        <end position="956"/>
    </location>
</feature>
<dbReference type="SUPFAM" id="SSF52540">
    <property type="entry name" value="P-loop containing nucleoside triphosphate hydrolases"/>
    <property type="match status" value="1"/>
</dbReference>
<dbReference type="PANTHER" id="PTHR24198">
    <property type="entry name" value="ANKYRIN REPEAT AND PROTEIN KINASE DOMAIN-CONTAINING PROTEIN"/>
    <property type="match status" value="1"/>
</dbReference>
<dbReference type="PROSITE" id="PS50088">
    <property type="entry name" value="ANK_REPEAT"/>
    <property type="match status" value="10"/>
</dbReference>
<dbReference type="InterPro" id="IPR049050">
    <property type="entry name" value="nSTAND3"/>
</dbReference>
<feature type="repeat" description="ANK" evidence="3">
    <location>
        <begin position="858"/>
        <end position="890"/>
    </location>
</feature>
<dbReference type="Gene3D" id="1.25.40.20">
    <property type="entry name" value="Ankyrin repeat-containing domain"/>
    <property type="match status" value="3"/>
</dbReference>
<evidence type="ECO:0000256" key="4">
    <source>
        <dbReference type="SAM" id="Phobius"/>
    </source>
</evidence>
<name>A0A6J8BDJ7_MYTCO</name>
<feature type="transmembrane region" description="Helical" evidence="4">
    <location>
        <begin position="207"/>
        <end position="231"/>
    </location>
</feature>
<dbReference type="PROSITE" id="PS50297">
    <property type="entry name" value="ANK_REP_REGION"/>
    <property type="match status" value="6"/>
</dbReference>
<dbReference type="SMART" id="SM00248">
    <property type="entry name" value="ANK"/>
    <property type="match status" value="12"/>
</dbReference>
<keyword evidence="4" id="KW-0812">Transmembrane</keyword>
<evidence type="ECO:0000313" key="7">
    <source>
        <dbReference type="Proteomes" id="UP000507470"/>
    </source>
</evidence>
<dbReference type="Pfam" id="PF00023">
    <property type="entry name" value="Ank"/>
    <property type="match status" value="2"/>
</dbReference>
<dbReference type="InterPro" id="IPR036770">
    <property type="entry name" value="Ankyrin_rpt-contain_sf"/>
</dbReference>
<feature type="repeat" description="ANK" evidence="3">
    <location>
        <begin position="758"/>
        <end position="790"/>
    </location>
</feature>
<keyword evidence="4" id="KW-0472">Membrane</keyword>
<feature type="domain" description="Novel STAND NTPase 3" evidence="5">
    <location>
        <begin position="311"/>
        <end position="429"/>
    </location>
</feature>
<evidence type="ECO:0000313" key="6">
    <source>
        <dbReference type="EMBL" id="CAC5381696.1"/>
    </source>
</evidence>
<reference evidence="6 7" key="1">
    <citation type="submission" date="2020-06" db="EMBL/GenBank/DDBJ databases">
        <authorList>
            <person name="Li R."/>
            <person name="Bekaert M."/>
        </authorList>
    </citation>
    <scope>NUCLEOTIDE SEQUENCE [LARGE SCALE GENOMIC DNA]</scope>
    <source>
        <strain evidence="7">wild</strain>
    </source>
</reference>
<keyword evidence="2 3" id="KW-0040">ANK repeat</keyword>
<keyword evidence="1" id="KW-0677">Repeat</keyword>
<evidence type="ECO:0000259" key="5">
    <source>
        <dbReference type="Pfam" id="PF20720"/>
    </source>
</evidence>